<organism evidence="3">
    <name type="scientific">Ooceraea biroi</name>
    <name type="common">Clonal raider ant</name>
    <name type="synonym">Cerapachys biroi</name>
    <dbReference type="NCBI Taxonomy" id="2015173"/>
    <lineage>
        <taxon>Eukaryota</taxon>
        <taxon>Metazoa</taxon>
        <taxon>Ecdysozoa</taxon>
        <taxon>Arthropoda</taxon>
        <taxon>Hexapoda</taxon>
        <taxon>Insecta</taxon>
        <taxon>Pterygota</taxon>
        <taxon>Neoptera</taxon>
        <taxon>Endopterygota</taxon>
        <taxon>Hymenoptera</taxon>
        <taxon>Apocrita</taxon>
        <taxon>Aculeata</taxon>
        <taxon>Formicoidea</taxon>
        <taxon>Formicidae</taxon>
        <taxon>Dorylinae</taxon>
        <taxon>Ooceraea</taxon>
    </lineage>
</organism>
<dbReference type="OrthoDB" id="972532at2759"/>
<dbReference type="PANTHER" id="PTHR22838:SF0">
    <property type="entry name" value="WD REPEAT-CONTAINING PROTEIN 26"/>
    <property type="match status" value="1"/>
</dbReference>
<reference evidence="3" key="1">
    <citation type="journal article" date="2018" name="Genome Res.">
        <title>The genomic architecture and molecular evolution of ant odorant receptors.</title>
        <authorList>
            <person name="McKenzie S.K."/>
            <person name="Kronauer D.J.C."/>
        </authorList>
    </citation>
    <scope>NUCLEOTIDE SEQUENCE [LARGE SCALE GENOMIC DNA]</scope>
    <source>
        <strain evidence="3">Clonal line C1</strain>
    </source>
</reference>
<proteinExistence type="predicted"/>
<dbReference type="Proteomes" id="UP000279307">
    <property type="component" value="Chromosome 1"/>
</dbReference>
<evidence type="ECO:0000256" key="1">
    <source>
        <dbReference type="ARBA" id="ARBA00022574"/>
    </source>
</evidence>
<dbReference type="AlphaFoldDB" id="A0A3L8E2Y7"/>
<sequence>MVAYLLDYSKMELKQTPVDFHANGNLLLESDNDVQWCKQGRIRSDSRPAYARVRMPIRSSAAAKFRQHVMDGDWNKADHDLNELKSFLNSANQSFSGHNTGRVHQLSLFMMCSGRDELQTRAGWDGKGPASRAALMDRLQKYSATFHYVTTTQTPFFTLSGCEMQNQQCTYHITHTQYIYEFH</sequence>
<keyword evidence="2" id="KW-0677">Repeat</keyword>
<reference evidence="3" key="2">
    <citation type="submission" date="2018-07" db="EMBL/GenBank/DDBJ databases">
        <authorList>
            <person name="Mckenzie S.K."/>
            <person name="Kronauer D.J.C."/>
        </authorList>
    </citation>
    <scope>NUCLEOTIDE SEQUENCE</scope>
    <source>
        <strain evidence="3">Clonal line C1</strain>
    </source>
</reference>
<evidence type="ECO:0000256" key="2">
    <source>
        <dbReference type="ARBA" id="ARBA00022737"/>
    </source>
</evidence>
<keyword evidence="1" id="KW-0853">WD repeat</keyword>
<dbReference type="GO" id="GO:0034657">
    <property type="term" value="C:GID complex"/>
    <property type="evidence" value="ECO:0007669"/>
    <property type="project" value="TreeGrafter"/>
</dbReference>
<dbReference type="EMBL" id="QOIP01000001">
    <property type="protein sequence ID" value="RLU26892.1"/>
    <property type="molecule type" value="Genomic_DNA"/>
</dbReference>
<comment type="caution">
    <text evidence="3">The sequence shown here is derived from an EMBL/GenBank/DDBJ whole genome shotgun (WGS) entry which is preliminary data.</text>
</comment>
<accession>A0A3L8E2Y7</accession>
<dbReference type="InterPro" id="IPR051350">
    <property type="entry name" value="WD_repeat-ST_regulator"/>
</dbReference>
<gene>
    <name evidence="3" type="ORF">DMN91_000690</name>
</gene>
<protein>
    <submittedName>
        <fullName evidence="3">Uncharacterized protein</fullName>
    </submittedName>
</protein>
<evidence type="ECO:0000313" key="3">
    <source>
        <dbReference type="EMBL" id="RLU26892.1"/>
    </source>
</evidence>
<dbReference type="PANTHER" id="PTHR22838">
    <property type="entry name" value="WD REPEAT PROTEIN 26-RELATED"/>
    <property type="match status" value="1"/>
</dbReference>
<dbReference type="GO" id="GO:0043161">
    <property type="term" value="P:proteasome-mediated ubiquitin-dependent protein catabolic process"/>
    <property type="evidence" value="ECO:0007669"/>
    <property type="project" value="TreeGrafter"/>
</dbReference>
<name>A0A3L8E2Y7_OOCBI</name>